<sequence length="765" mass="84247">MSPEAQYIIHETIHPENEPIKMLDRNQLIEDKFLDAVKQGQYPTARSHTSIAESGLTNEALVDLFETQIMSRLLDLQSRKMQKQGKSFYTIGSAGHEGNAAYGKAFRHDDMAFLHYRSGAFMVQRAKQVKGQTPLYDMLLSFAASSEDPTSGGRHKVLGSKSLFIPPQTSTIASHLPKASGAAFSIALKRKLQLEGPLQDDGVILCNFGDASANHSTAQGAINATCWAAFQSIPMPIVFVCEDNGIGISTPTPGGWIKANFSQRPGLTYIECDGLSLTDTYAKACEAVRIAREKRKPVFLHFHTVRLLGHAGSDSEFSYRKGAEIDAIEHQDPLLHSARLLTENGVLSAEQITNIYLSLKARIEAIAERAGNRPRLTSAKQVMDSLVPAKRSIPDFAENQPREQLFKHEKHNLSKKQHLAKIINWTLMDLMNQQANIVLCGEDIGRKGGVYSVTSKLVEKFGNSRVINTLLDEQSILGLAIGMAHNGILPIPEIQFLAYVHNAEDQIRGEAATLPFFSNGQFANPMVIRIAGLAYQKGFGGHFHNDNSFAVFRDIPGLIVACPSNGEDAAHMLRESVRLAQEEQRVVIFLEPIAMYMRKDLHEDGDGLWTFEYPAPEQAIETPMGKPAVFGTGKKLGIISYGNGYYLSRQAEKQLAEQGIEARIVDIRWLAPLNEQAIIEAIADCEHILVVDECRKTGSISEEIVTALQEAREQYQLTKKVARVVADDSFIPLGSASYEVLPDKQGIVSAAMALVDNSAPLKQVS</sequence>
<reference evidence="7" key="1">
    <citation type="submission" date="2023-01" db="EMBL/GenBank/DDBJ databases">
        <title>Complete genome sequence of Planctobacterium marinum strain Dej080120_11.</title>
        <authorList>
            <person name="Ueki S."/>
            <person name="Maruyama F."/>
        </authorList>
    </citation>
    <scope>NUCLEOTIDE SEQUENCE</scope>
    <source>
        <strain evidence="7">Dej080120_11</strain>
    </source>
</reference>
<dbReference type="GO" id="GO:0009083">
    <property type="term" value="P:branched-chain amino acid catabolic process"/>
    <property type="evidence" value="ECO:0007669"/>
    <property type="project" value="TreeGrafter"/>
</dbReference>
<dbReference type="Proteomes" id="UP001333710">
    <property type="component" value="Chromosome"/>
</dbReference>
<organism evidence="7 8">
    <name type="scientific">Planctobacterium marinum</name>
    <dbReference type="NCBI Taxonomy" id="1631968"/>
    <lineage>
        <taxon>Bacteria</taxon>
        <taxon>Pseudomonadati</taxon>
        <taxon>Pseudomonadota</taxon>
        <taxon>Gammaproteobacteria</taxon>
        <taxon>Alteromonadales</taxon>
        <taxon>Alteromonadaceae</taxon>
        <taxon>Planctobacterium</taxon>
    </lineage>
</organism>
<dbReference type="GO" id="GO:0003863">
    <property type="term" value="F:branched-chain 2-oxo acid dehydrogenase activity"/>
    <property type="evidence" value="ECO:0007669"/>
    <property type="project" value="UniProtKB-EC"/>
</dbReference>
<dbReference type="Gene3D" id="3.40.50.920">
    <property type="match status" value="1"/>
</dbReference>
<comment type="function">
    <text evidence="2">E1 component of the 2-oxoglutarate dehydrogenase (OGDH) complex which catalyzes the decarboxylation of 2-oxoglutarate, the first step in the conversion of 2-oxoglutarate to succinyl-CoA and CO(2).</text>
</comment>
<keyword evidence="5" id="KW-0786">Thiamine pyrophosphate</keyword>
<evidence type="ECO:0000256" key="5">
    <source>
        <dbReference type="ARBA" id="ARBA00023052"/>
    </source>
</evidence>
<keyword evidence="8" id="KW-1185">Reference proteome</keyword>
<dbReference type="CDD" id="cd02000">
    <property type="entry name" value="TPP_E1_PDC_ADC_BCADC"/>
    <property type="match status" value="1"/>
</dbReference>
<evidence type="ECO:0000259" key="6">
    <source>
        <dbReference type="SMART" id="SM00861"/>
    </source>
</evidence>
<dbReference type="EC" id="1.2.4.4" evidence="3"/>
<comment type="cofactor">
    <cofactor evidence="1">
        <name>thiamine diphosphate</name>
        <dbReference type="ChEBI" id="CHEBI:58937"/>
    </cofactor>
</comment>
<evidence type="ECO:0000256" key="3">
    <source>
        <dbReference type="ARBA" id="ARBA00012277"/>
    </source>
</evidence>
<dbReference type="KEGG" id="pmaw:MACH26_37150"/>
<dbReference type="InterPro" id="IPR033248">
    <property type="entry name" value="Transketolase_C"/>
</dbReference>
<evidence type="ECO:0000256" key="2">
    <source>
        <dbReference type="ARBA" id="ARBA00003906"/>
    </source>
</evidence>
<dbReference type="Pfam" id="PF02780">
    <property type="entry name" value="Transketolase_C"/>
    <property type="match status" value="1"/>
</dbReference>
<gene>
    <name evidence="7" type="ORF">MACH26_37150</name>
</gene>
<keyword evidence="4" id="KW-0560">Oxidoreductase</keyword>
<dbReference type="InterPro" id="IPR005475">
    <property type="entry name" value="Transketolase-like_Pyr-bd"/>
</dbReference>
<dbReference type="SMART" id="SM00861">
    <property type="entry name" value="Transket_pyr"/>
    <property type="match status" value="1"/>
</dbReference>
<dbReference type="InterPro" id="IPR029061">
    <property type="entry name" value="THDP-binding"/>
</dbReference>
<protein>
    <recommendedName>
        <fullName evidence="3">3-methyl-2-oxobutanoate dehydrogenase (2-methylpropanoyl-transferring)</fullName>
        <ecNumber evidence="3">1.2.4.4</ecNumber>
    </recommendedName>
</protein>
<name>A0AA48KU39_9ALTE</name>
<accession>A0AA48KU39</accession>
<dbReference type="InterPro" id="IPR001017">
    <property type="entry name" value="DH_E1"/>
</dbReference>
<dbReference type="AlphaFoldDB" id="A0AA48KU39"/>
<dbReference type="EMBL" id="AP027272">
    <property type="protein sequence ID" value="BDX08194.1"/>
    <property type="molecule type" value="Genomic_DNA"/>
</dbReference>
<dbReference type="PANTHER" id="PTHR42980:SF1">
    <property type="entry name" value="2-OXOISOVALERATE DEHYDROGENASE SUBUNIT BETA, MITOCHONDRIAL"/>
    <property type="match status" value="1"/>
</dbReference>
<evidence type="ECO:0000256" key="1">
    <source>
        <dbReference type="ARBA" id="ARBA00001964"/>
    </source>
</evidence>
<evidence type="ECO:0000256" key="4">
    <source>
        <dbReference type="ARBA" id="ARBA00023002"/>
    </source>
</evidence>
<feature type="domain" description="Transketolase-like pyrimidine-binding" evidence="6">
    <location>
        <begin position="417"/>
        <end position="598"/>
    </location>
</feature>
<dbReference type="GO" id="GO:0007584">
    <property type="term" value="P:response to nutrient"/>
    <property type="evidence" value="ECO:0007669"/>
    <property type="project" value="TreeGrafter"/>
</dbReference>
<evidence type="ECO:0000313" key="8">
    <source>
        <dbReference type="Proteomes" id="UP001333710"/>
    </source>
</evidence>
<dbReference type="SUPFAM" id="SSF52922">
    <property type="entry name" value="TK C-terminal domain-like"/>
    <property type="match status" value="1"/>
</dbReference>
<evidence type="ECO:0000313" key="7">
    <source>
        <dbReference type="EMBL" id="BDX08194.1"/>
    </source>
</evidence>
<dbReference type="PANTHER" id="PTHR42980">
    <property type="entry name" value="2-OXOISOVALERATE DEHYDROGENASE SUBUNIT BETA-RELATED"/>
    <property type="match status" value="1"/>
</dbReference>
<dbReference type="SUPFAM" id="SSF52518">
    <property type="entry name" value="Thiamin diphosphate-binding fold (THDP-binding)"/>
    <property type="match status" value="2"/>
</dbReference>
<dbReference type="Gene3D" id="3.40.50.970">
    <property type="match status" value="2"/>
</dbReference>
<dbReference type="Pfam" id="PF00676">
    <property type="entry name" value="E1_dh"/>
    <property type="match status" value="1"/>
</dbReference>
<dbReference type="Pfam" id="PF02779">
    <property type="entry name" value="Transket_pyr"/>
    <property type="match status" value="1"/>
</dbReference>
<dbReference type="InterPro" id="IPR009014">
    <property type="entry name" value="Transketo_C/PFOR_II"/>
</dbReference>
<proteinExistence type="predicted"/>